<organism evidence="1 2">
    <name type="scientific">Blyttiomyces helicus</name>
    <dbReference type="NCBI Taxonomy" id="388810"/>
    <lineage>
        <taxon>Eukaryota</taxon>
        <taxon>Fungi</taxon>
        <taxon>Fungi incertae sedis</taxon>
        <taxon>Chytridiomycota</taxon>
        <taxon>Chytridiomycota incertae sedis</taxon>
        <taxon>Chytridiomycetes</taxon>
        <taxon>Chytridiomycetes incertae sedis</taxon>
        <taxon>Blyttiomyces</taxon>
    </lineage>
</organism>
<dbReference type="AlphaFoldDB" id="A0A4P9WBF0"/>
<name>A0A4P9WBF0_9FUNG</name>
<keyword evidence="2" id="KW-1185">Reference proteome</keyword>
<evidence type="ECO:0000313" key="2">
    <source>
        <dbReference type="Proteomes" id="UP000269721"/>
    </source>
</evidence>
<sequence length="112" mass="12175">MWLVVVDDADETGLVVVEDLDEMAADETGLEELDEMVADDADETGLVEVGDLDEIGLTVKDGNGLAVADVKDETMLMVPEWWDGLTHVGGRAATDAVRSARAEKMMVFMMRD</sequence>
<accession>A0A4P9WBF0</accession>
<protein>
    <submittedName>
        <fullName evidence="1">Uncharacterized protein</fullName>
    </submittedName>
</protein>
<gene>
    <name evidence="1" type="ORF">BDK51DRAFT_31633</name>
</gene>
<evidence type="ECO:0000313" key="1">
    <source>
        <dbReference type="EMBL" id="RKO89951.1"/>
    </source>
</evidence>
<proteinExistence type="predicted"/>
<dbReference type="EMBL" id="KZ995803">
    <property type="protein sequence ID" value="RKO89951.1"/>
    <property type="molecule type" value="Genomic_DNA"/>
</dbReference>
<reference evidence="2" key="1">
    <citation type="journal article" date="2018" name="Nat. Microbiol.">
        <title>Leveraging single-cell genomics to expand the fungal tree of life.</title>
        <authorList>
            <person name="Ahrendt S.R."/>
            <person name="Quandt C.A."/>
            <person name="Ciobanu D."/>
            <person name="Clum A."/>
            <person name="Salamov A."/>
            <person name="Andreopoulos B."/>
            <person name="Cheng J.F."/>
            <person name="Woyke T."/>
            <person name="Pelin A."/>
            <person name="Henrissat B."/>
            <person name="Reynolds N.K."/>
            <person name="Benny G.L."/>
            <person name="Smith M.E."/>
            <person name="James T.Y."/>
            <person name="Grigoriev I.V."/>
        </authorList>
    </citation>
    <scope>NUCLEOTIDE SEQUENCE [LARGE SCALE GENOMIC DNA]</scope>
</reference>
<dbReference type="Proteomes" id="UP000269721">
    <property type="component" value="Unassembled WGS sequence"/>
</dbReference>